<dbReference type="RefSeq" id="WP_372390660.1">
    <property type="nucleotide sequence ID" value="NZ_JBGNYA010000001.1"/>
</dbReference>
<dbReference type="EMBL" id="JBGNYA010000001">
    <property type="protein sequence ID" value="MFA1612059.1"/>
    <property type="molecule type" value="Genomic_DNA"/>
</dbReference>
<comment type="caution">
    <text evidence="1">The sequence shown here is derived from an EMBL/GenBank/DDBJ whole genome shotgun (WGS) entry which is preliminary data.</text>
</comment>
<dbReference type="Proteomes" id="UP001570511">
    <property type="component" value="Unassembled WGS sequence"/>
</dbReference>
<accession>A0ABD5MHJ5</accession>
<dbReference type="AlphaFoldDB" id="A0ABD5MHJ5"/>
<evidence type="ECO:0000313" key="2">
    <source>
        <dbReference type="Proteomes" id="UP001570511"/>
    </source>
</evidence>
<evidence type="ECO:0000313" key="1">
    <source>
        <dbReference type="EMBL" id="MFA1612059.1"/>
    </source>
</evidence>
<name>A0ABD5MHJ5_9EURY</name>
<protein>
    <submittedName>
        <fullName evidence="1">Uncharacterized protein</fullName>
    </submittedName>
</protein>
<reference evidence="1 2" key="1">
    <citation type="submission" date="2024-08" db="EMBL/GenBank/DDBJ databases">
        <title>Halobellus sp. MBLA0158 whole genome sequence.</title>
        <authorList>
            <person name="Hwang C.Y."/>
            <person name="Cho E.-S."/>
            <person name="Seo M.-J."/>
        </authorList>
    </citation>
    <scope>NUCLEOTIDE SEQUENCE [LARGE SCALE GENOMIC DNA]</scope>
    <source>
        <strain evidence="1 2">MBLA0158</strain>
    </source>
</reference>
<gene>
    <name evidence="1" type="ORF">OS889_13735</name>
</gene>
<organism evidence="1 2">
    <name type="scientific">Halobellus rubicundus</name>
    <dbReference type="NCBI Taxonomy" id="2996466"/>
    <lineage>
        <taxon>Archaea</taxon>
        <taxon>Methanobacteriati</taxon>
        <taxon>Methanobacteriota</taxon>
        <taxon>Stenosarchaea group</taxon>
        <taxon>Halobacteria</taxon>
        <taxon>Halobacteriales</taxon>
        <taxon>Haloferacaceae</taxon>
        <taxon>Halobellus</taxon>
    </lineage>
</organism>
<sequence length="384" mass="41963">MTWRLYRLIVRNESVLRRGRGLERNTAAISKLTGQSTSEPISLAPGEIRFEFLRSGKLAAKLAREAEELFDAQGYEHVPLFSTASETKTDGYYVLKSADERPLDPASERVHRIDGVLRHAGTRQSHLRTVEITVDTVDNPLGTTEEAYVGVPATATLTRWYDYSGHTLTQATPAQTVATEYGDVELYDVASAPSTTSAALTYDLPYADQGAADVRVWDDRETDLASKTDAEGIVQWGRVFTSSHEYQGRPIVSNARLRVLFDPDPTAQPGLQAERWDAANSQWSAVALAPNGNPDGWALIDADVVTIGPAAVDAQLLFRADDGTEAPLNARLSRGDDVLLFESPPNASDQTPVTLQDLVSPIASDRLQTAGESLGLRAREEVRR</sequence>
<proteinExistence type="predicted"/>
<keyword evidence="2" id="KW-1185">Reference proteome</keyword>